<organism evidence="2 3">
    <name type="scientific">Streptomyces misionensis</name>
    <dbReference type="NCBI Taxonomy" id="67331"/>
    <lineage>
        <taxon>Bacteria</taxon>
        <taxon>Bacillati</taxon>
        <taxon>Actinomycetota</taxon>
        <taxon>Actinomycetes</taxon>
        <taxon>Kitasatosporales</taxon>
        <taxon>Streptomycetaceae</taxon>
        <taxon>Streptomyces</taxon>
    </lineage>
</organism>
<feature type="compositionally biased region" description="Low complexity" evidence="1">
    <location>
        <begin position="106"/>
        <end position="115"/>
    </location>
</feature>
<dbReference type="STRING" id="67331.SAMN04490357_6156"/>
<accession>A0A1H5E9P6</accession>
<evidence type="ECO:0000313" key="2">
    <source>
        <dbReference type="EMBL" id="SED87704.1"/>
    </source>
</evidence>
<gene>
    <name evidence="2" type="ORF">SAMN04490357_6156</name>
</gene>
<dbReference type="AlphaFoldDB" id="A0A1H5E9P6"/>
<feature type="region of interest" description="Disordered" evidence="1">
    <location>
        <begin position="98"/>
        <end position="133"/>
    </location>
</feature>
<name>A0A1H5E9P6_9ACTN</name>
<dbReference type="InterPro" id="IPR045999">
    <property type="entry name" value="DUF5955"/>
</dbReference>
<protein>
    <submittedName>
        <fullName evidence="2">Uncharacterized protein</fullName>
    </submittedName>
</protein>
<sequence>MRSLGQRPVTGSDEDPRVTELRGAVARLRRELAALRADFPDRAIAEEELAALAAMAAEGSPEIPRLRGCLLLVAGAIGSMSALARPLREVRDAVDLFGQTAHRAQGSPSGGPASRPGDRHGPAAAGRSSDAPR</sequence>
<dbReference type="Pfam" id="PF19380">
    <property type="entry name" value="DUF5955"/>
    <property type="match status" value="1"/>
</dbReference>
<dbReference type="Proteomes" id="UP000182375">
    <property type="component" value="Unassembled WGS sequence"/>
</dbReference>
<dbReference type="EMBL" id="FNTD01000004">
    <property type="protein sequence ID" value="SED87704.1"/>
    <property type="molecule type" value="Genomic_DNA"/>
</dbReference>
<proteinExistence type="predicted"/>
<evidence type="ECO:0000256" key="1">
    <source>
        <dbReference type="SAM" id="MobiDB-lite"/>
    </source>
</evidence>
<evidence type="ECO:0000313" key="3">
    <source>
        <dbReference type="Proteomes" id="UP000182375"/>
    </source>
</evidence>
<reference evidence="2 3" key="1">
    <citation type="submission" date="2016-10" db="EMBL/GenBank/DDBJ databases">
        <authorList>
            <person name="de Groot N.N."/>
        </authorList>
    </citation>
    <scope>NUCLEOTIDE SEQUENCE [LARGE SCALE GENOMIC DNA]</scope>
    <source>
        <strain evidence="2 3">DSM 40306</strain>
    </source>
</reference>